<sequence length="57" mass="6706">MENIDLTAENEAELDFNNFSIHELAQQLEDTNTKYHLARIIAKALLSRRLNEYDLEK</sequence>
<accession>I6ZVB7</accession>
<reference evidence="1 2" key="1">
    <citation type="submission" date="2011-07" db="EMBL/GenBank/DDBJ databases">
        <title>Complete genome of Aeromonas phage Aes012.</title>
        <authorList>
            <person name="Petrov V.M."/>
            <person name="Ratnayaka S."/>
            <person name="Karam J.D."/>
        </authorList>
    </citation>
    <scope>NUCLEOTIDE SEQUENCE [LARGE SCALE GENOMIC DNA]</scope>
</reference>
<gene>
    <name evidence="1" type="ORF">Aes012_125</name>
</gene>
<dbReference type="EMBL" id="JN377895">
    <property type="protein sequence ID" value="AFN69755.1"/>
    <property type="molecule type" value="Genomic_DNA"/>
</dbReference>
<evidence type="ECO:0000313" key="2">
    <source>
        <dbReference type="Proteomes" id="UP000002894"/>
    </source>
</evidence>
<keyword evidence="2" id="KW-1185">Reference proteome</keyword>
<name>I6ZVB7_9CAUD</name>
<evidence type="ECO:0000313" key="1">
    <source>
        <dbReference type="EMBL" id="AFN69755.1"/>
    </source>
</evidence>
<dbReference type="KEGG" id="vg:15041364"/>
<dbReference type="RefSeq" id="YP_007677842.1">
    <property type="nucleotide sequence ID" value="NC_020879.1"/>
</dbReference>
<dbReference type="GeneID" id="15041364"/>
<protein>
    <submittedName>
        <fullName evidence="1">Uncharacterized protein</fullName>
    </submittedName>
</protein>
<proteinExistence type="predicted"/>
<organism evidence="1 2">
    <name type="scientific">Aeromonas phage Aes012</name>
    <dbReference type="NCBI Taxonomy" id="1198014"/>
    <lineage>
        <taxon>Viruses</taxon>
        <taxon>Duplodnaviria</taxon>
        <taxon>Heunggongvirae</taxon>
        <taxon>Uroviricota</taxon>
        <taxon>Caudoviricetes</taxon>
        <taxon>Pantevenvirales</taxon>
        <taxon>Straboviridae</taxon>
        <taxon>Tulanevirus</taxon>
        <taxon>Tulanevirus aes12</taxon>
    </lineage>
</organism>
<dbReference type="Proteomes" id="UP000002894">
    <property type="component" value="Segment"/>
</dbReference>